<organism evidence="5 6">
    <name type="scientific">Bacillus cereus</name>
    <dbReference type="NCBI Taxonomy" id="1396"/>
    <lineage>
        <taxon>Bacteria</taxon>
        <taxon>Bacillati</taxon>
        <taxon>Bacillota</taxon>
        <taxon>Bacilli</taxon>
        <taxon>Bacillales</taxon>
        <taxon>Bacillaceae</taxon>
        <taxon>Bacillus</taxon>
        <taxon>Bacillus cereus group</taxon>
    </lineage>
</organism>
<dbReference type="HAMAP" id="MF_00724">
    <property type="entry name" value="FliE"/>
    <property type="match status" value="1"/>
</dbReference>
<evidence type="ECO:0000256" key="1">
    <source>
        <dbReference type="ARBA" id="ARBA00004117"/>
    </source>
</evidence>
<evidence type="ECO:0000313" key="5">
    <source>
        <dbReference type="EMBL" id="PDZ94273.1"/>
    </source>
</evidence>
<dbReference type="GO" id="GO:0005198">
    <property type="term" value="F:structural molecule activity"/>
    <property type="evidence" value="ECO:0007669"/>
    <property type="project" value="InterPro"/>
</dbReference>
<comment type="caution">
    <text evidence="5">The sequence shown here is derived from an EMBL/GenBank/DDBJ whole genome shotgun (WGS) entry which is preliminary data.</text>
</comment>
<evidence type="ECO:0000256" key="3">
    <source>
        <dbReference type="ARBA" id="ARBA00023143"/>
    </source>
</evidence>
<dbReference type="EMBL" id="NVMX01000223">
    <property type="protein sequence ID" value="PDZ94273.1"/>
    <property type="molecule type" value="Genomic_DNA"/>
</dbReference>
<dbReference type="GO" id="GO:0071973">
    <property type="term" value="P:bacterial-type flagellum-dependent cell motility"/>
    <property type="evidence" value="ECO:0007669"/>
    <property type="project" value="InterPro"/>
</dbReference>
<evidence type="ECO:0000256" key="4">
    <source>
        <dbReference type="HAMAP-Rule" id="MF_00724"/>
    </source>
</evidence>
<accession>A0A9X6SSA6</accession>
<dbReference type="PANTHER" id="PTHR34653:SF1">
    <property type="entry name" value="FLAGELLAR HOOK-BASAL BODY COMPLEX PROTEIN FLIE"/>
    <property type="match status" value="1"/>
</dbReference>
<dbReference type="Pfam" id="PF02049">
    <property type="entry name" value="FliE"/>
    <property type="match status" value="1"/>
</dbReference>
<proteinExistence type="inferred from homology"/>
<dbReference type="GO" id="GO:0003774">
    <property type="term" value="F:cytoskeletal motor activity"/>
    <property type="evidence" value="ECO:0007669"/>
    <property type="project" value="InterPro"/>
</dbReference>
<dbReference type="InterPro" id="IPR001624">
    <property type="entry name" value="FliE"/>
</dbReference>
<dbReference type="Proteomes" id="UP000219922">
    <property type="component" value="Unassembled WGS sequence"/>
</dbReference>
<reference evidence="5 6" key="1">
    <citation type="submission" date="2017-09" db="EMBL/GenBank/DDBJ databases">
        <title>Large-scale bioinformatics analysis of Bacillus genomes uncovers conserved roles of natural products in bacterial physiology.</title>
        <authorList>
            <consortium name="Agbiome Team Llc"/>
            <person name="Bleich R.M."/>
            <person name="Grubbs K.J."/>
            <person name="Santa Maria K.C."/>
            <person name="Allen S.E."/>
            <person name="Farag S."/>
            <person name="Shank E.A."/>
            <person name="Bowers A."/>
        </authorList>
    </citation>
    <scope>NUCLEOTIDE SEQUENCE [LARGE SCALE GENOMIC DNA]</scope>
    <source>
        <strain evidence="5 6">AFS092789</strain>
    </source>
</reference>
<comment type="similarity">
    <text evidence="2 4">Belongs to the FliE family.</text>
</comment>
<dbReference type="AlphaFoldDB" id="A0A9X6SSA6"/>
<keyword evidence="3 4" id="KW-0975">Bacterial flagellum</keyword>
<dbReference type="PANTHER" id="PTHR34653">
    <property type="match status" value="1"/>
</dbReference>
<evidence type="ECO:0000256" key="2">
    <source>
        <dbReference type="ARBA" id="ARBA00009272"/>
    </source>
</evidence>
<gene>
    <name evidence="4" type="primary">fliE</name>
    <name evidence="5" type="ORF">CON36_34685</name>
</gene>
<protein>
    <recommendedName>
        <fullName evidence="4">Flagellar hook-basal body complex protein FliE</fullName>
    </recommendedName>
</protein>
<comment type="subcellular location">
    <subcellularLocation>
        <location evidence="1 4">Bacterial flagellum basal body</location>
    </subcellularLocation>
</comment>
<sequence>MIVNNIGNQINSTLSLSGDKAVSKENKLSFENMLNTVSSIEANQVNTKASVYNMLTTGEGDTHEAMIAMQKAASQIKTASVVRDKFLESYNAIMNMQI</sequence>
<dbReference type="GO" id="GO:0009425">
    <property type="term" value="C:bacterial-type flagellum basal body"/>
    <property type="evidence" value="ECO:0007669"/>
    <property type="project" value="UniProtKB-SubCell"/>
</dbReference>
<evidence type="ECO:0000313" key="6">
    <source>
        <dbReference type="Proteomes" id="UP000219922"/>
    </source>
</evidence>
<dbReference type="RefSeq" id="WP_098007150.1">
    <property type="nucleotide sequence ID" value="NZ_JAWLRU010000002.1"/>
</dbReference>
<name>A0A9X6SSA6_BACCE</name>